<dbReference type="Gene3D" id="2.30.320.10">
    <property type="entry name" value="YwqG-like"/>
    <property type="match status" value="1"/>
</dbReference>
<dbReference type="PANTHER" id="PTHR36436">
    <property type="entry name" value="SLL5081 PROTEIN"/>
    <property type="match status" value="1"/>
</dbReference>
<dbReference type="SUPFAM" id="SSF103032">
    <property type="entry name" value="Hypothetical protein YwqG"/>
    <property type="match status" value="1"/>
</dbReference>
<dbReference type="Pfam" id="PF09234">
    <property type="entry name" value="DUF1963"/>
    <property type="match status" value="1"/>
</dbReference>
<dbReference type="EMBL" id="JBHLTC010000032">
    <property type="protein sequence ID" value="MFC0627372.1"/>
    <property type="molecule type" value="Genomic_DNA"/>
</dbReference>
<accession>A0ABV6QRW3</accession>
<protein>
    <submittedName>
        <fullName evidence="1">YwqG family protein</fullName>
    </submittedName>
</protein>
<dbReference type="RefSeq" id="WP_380051985.1">
    <property type="nucleotide sequence ID" value="NZ_JBHLTC010000032.1"/>
</dbReference>
<proteinExistence type="predicted"/>
<keyword evidence="2" id="KW-1185">Reference proteome</keyword>
<dbReference type="InterPro" id="IPR035948">
    <property type="entry name" value="YwqG-like_sf"/>
</dbReference>
<evidence type="ECO:0000313" key="1">
    <source>
        <dbReference type="EMBL" id="MFC0627372.1"/>
    </source>
</evidence>
<dbReference type="InterPro" id="IPR015315">
    <property type="entry name" value="DUF1963"/>
</dbReference>
<gene>
    <name evidence="1" type="ORF">ACFFGN_25075</name>
</gene>
<comment type="caution">
    <text evidence="1">The sequence shown here is derived from an EMBL/GenBank/DDBJ whole genome shotgun (WGS) entry which is preliminary data.</text>
</comment>
<reference evidence="1 2" key="1">
    <citation type="submission" date="2024-09" db="EMBL/GenBank/DDBJ databases">
        <authorList>
            <person name="Sun Q."/>
            <person name="Mori K."/>
        </authorList>
    </citation>
    <scope>NUCLEOTIDE SEQUENCE [LARGE SCALE GENOMIC DNA]</scope>
    <source>
        <strain evidence="1 2">CGMCC 1.15906</strain>
    </source>
</reference>
<organism evidence="1 2">
    <name type="scientific">Kribbella deserti</name>
    <dbReference type="NCBI Taxonomy" id="1926257"/>
    <lineage>
        <taxon>Bacteria</taxon>
        <taxon>Bacillati</taxon>
        <taxon>Actinomycetota</taxon>
        <taxon>Actinomycetes</taxon>
        <taxon>Propionibacteriales</taxon>
        <taxon>Kribbellaceae</taxon>
        <taxon>Kribbella</taxon>
    </lineage>
</organism>
<dbReference type="Proteomes" id="UP001589890">
    <property type="component" value="Unassembled WGS sequence"/>
</dbReference>
<name>A0ABV6QRW3_9ACTN</name>
<sequence length="280" mass="30312">METSITRYVKALSAAGLGPQATGLLTLVRASARLLVEQVTVHRLGGSRLGGRPDLPAATAWPDWNGVPLAFVAQIDLAETHACDLGKVLPERGLLSFFYETNAGVWGCDPKDRGGWAVLYTPPDAVLVRREAPPGLPVGGRFGALRLRPVPEPTFVPCESAEIEALGLSPEDTSTYSGVLERLAEPSSAMKHRLLGHPDAVQGDMQLMCQLASSGFDGYTELDEVPLTEGARDWRLLLQIDSQPEIGMSWGDAGRLYFWMPKAQLADQEWSASWVALQCC</sequence>
<evidence type="ECO:0000313" key="2">
    <source>
        <dbReference type="Proteomes" id="UP001589890"/>
    </source>
</evidence>
<dbReference type="PANTHER" id="PTHR36436:SF6">
    <property type="entry name" value="SLL5081 PROTEIN"/>
    <property type="match status" value="1"/>
</dbReference>